<dbReference type="PANTHER" id="PTHR30518">
    <property type="entry name" value="ENDOLYTIC MUREIN TRANSGLYCOSYLASE"/>
    <property type="match status" value="1"/>
</dbReference>
<name>A0A1G2JN92_9BACT</name>
<evidence type="ECO:0000313" key="9">
    <source>
        <dbReference type="Proteomes" id="UP000178935"/>
    </source>
</evidence>
<comment type="function">
    <text evidence="7">Functions as a peptidoglycan terminase that cleaves nascent peptidoglycan strands endolytically to terminate their elongation.</text>
</comment>
<evidence type="ECO:0000256" key="3">
    <source>
        <dbReference type="ARBA" id="ARBA00022989"/>
    </source>
</evidence>
<sequence length="333" mass="38226">MNKISKIFYGLLFVIFFAVILFWYEIYIPNDLFTGKIINYKAERGLGDDEIAVELQKQDIIKSNLFFRFYVIFSGNHGKIQAGNYVLGSNMSVAQIVEKFVLGDVIKDEITIIEGWNLNDIQNYLFEKKVCNKEDFLEIVARDFSNEFIFLEDKPKNVDLEGYIFPDTYEILTGESCEQIIKKTLVNFGKKLDYKLQEEIIKQKRNIFDVVVLASIIEKEVITIEDKKIVAGILNNRLESGMPLQVDSTINYITGKNHPGALIIDTKIDSPYNTYKYAGLPLGPISNPGLDSIKAVIYPTESNYFYYLSTKDGKTIFSKTLDEHNIARAKYLR</sequence>
<dbReference type="NCBIfam" id="TIGR00247">
    <property type="entry name" value="endolytic transglycosylase MltG"/>
    <property type="match status" value="1"/>
</dbReference>
<organism evidence="8 9">
    <name type="scientific">Candidatus Staskawiczbacteria bacterium RIFOXYD1_FULL_32_13</name>
    <dbReference type="NCBI Taxonomy" id="1802234"/>
    <lineage>
        <taxon>Bacteria</taxon>
        <taxon>Candidatus Staskawicziibacteriota</taxon>
    </lineage>
</organism>
<dbReference type="GO" id="GO:0005886">
    <property type="term" value="C:plasma membrane"/>
    <property type="evidence" value="ECO:0007669"/>
    <property type="project" value="UniProtKB-SubCell"/>
</dbReference>
<evidence type="ECO:0000256" key="1">
    <source>
        <dbReference type="ARBA" id="ARBA00022475"/>
    </source>
</evidence>
<protein>
    <recommendedName>
        <fullName evidence="7">Endolytic murein transglycosylase</fullName>
        <ecNumber evidence="7">4.2.2.29</ecNumber>
    </recommendedName>
    <alternativeName>
        <fullName evidence="7">Peptidoglycan lytic transglycosylase</fullName>
    </alternativeName>
    <alternativeName>
        <fullName evidence="7">Peptidoglycan polymerization terminase</fullName>
    </alternativeName>
</protein>
<reference evidence="8 9" key="1">
    <citation type="journal article" date="2016" name="Nat. Commun.">
        <title>Thousands of microbial genomes shed light on interconnected biogeochemical processes in an aquifer system.</title>
        <authorList>
            <person name="Anantharaman K."/>
            <person name="Brown C.T."/>
            <person name="Hug L.A."/>
            <person name="Sharon I."/>
            <person name="Castelle C.J."/>
            <person name="Probst A.J."/>
            <person name="Thomas B.C."/>
            <person name="Singh A."/>
            <person name="Wilkins M.J."/>
            <person name="Karaoz U."/>
            <person name="Brodie E.L."/>
            <person name="Williams K.H."/>
            <person name="Hubbard S.S."/>
            <person name="Banfield J.F."/>
        </authorList>
    </citation>
    <scope>NUCLEOTIDE SEQUENCE [LARGE SCALE GENOMIC DNA]</scope>
</reference>
<feature type="site" description="Important for catalytic activity" evidence="7">
    <location>
        <position position="220"/>
    </location>
</feature>
<dbReference type="CDD" id="cd08010">
    <property type="entry name" value="MltG_like"/>
    <property type="match status" value="1"/>
</dbReference>
<proteinExistence type="inferred from homology"/>
<keyword evidence="4 7" id="KW-0472">Membrane</keyword>
<comment type="catalytic activity">
    <reaction evidence="7">
        <text>a peptidoglycan chain = a peptidoglycan chain with N-acetyl-1,6-anhydromuramyl-[peptide] at the reducing end + a peptidoglycan chain with N-acetylglucosamine at the non-reducing end.</text>
        <dbReference type="EC" id="4.2.2.29"/>
    </reaction>
</comment>
<accession>A0A1G2JN92</accession>
<keyword evidence="1 7" id="KW-1003">Cell membrane</keyword>
<evidence type="ECO:0000256" key="4">
    <source>
        <dbReference type="ARBA" id="ARBA00023136"/>
    </source>
</evidence>
<dbReference type="Pfam" id="PF02618">
    <property type="entry name" value="YceG"/>
    <property type="match status" value="1"/>
</dbReference>
<dbReference type="GO" id="GO:0009252">
    <property type="term" value="P:peptidoglycan biosynthetic process"/>
    <property type="evidence" value="ECO:0007669"/>
    <property type="project" value="UniProtKB-UniRule"/>
</dbReference>
<keyword evidence="2 7" id="KW-0812">Transmembrane</keyword>
<dbReference type="Proteomes" id="UP000178935">
    <property type="component" value="Unassembled WGS sequence"/>
</dbReference>
<comment type="similarity">
    <text evidence="7">Belongs to the transglycosylase MltG family.</text>
</comment>
<dbReference type="HAMAP" id="MF_02065">
    <property type="entry name" value="MltG"/>
    <property type="match status" value="1"/>
</dbReference>
<keyword evidence="5 7" id="KW-0456">Lyase</keyword>
<gene>
    <name evidence="7" type="primary">mltG</name>
    <name evidence="8" type="ORF">A2561_03385</name>
</gene>
<keyword evidence="6 7" id="KW-0961">Cell wall biogenesis/degradation</keyword>
<dbReference type="PANTHER" id="PTHR30518:SF2">
    <property type="entry name" value="ENDOLYTIC MUREIN TRANSGLYCOSYLASE"/>
    <property type="match status" value="1"/>
</dbReference>
<dbReference type="EMBL" id="MHPU01000039">
    <property type="protein sequence ID" value="OGZ87708.1"/>
    <property type="molecule type" value="Genomic_DNA"/>
</dbReference>
<evidence type="ECO:0000313" key="8">
    <source>
        <dbReference type="EMBL" id="OGZ87708.1"/>
    </source>
</evidence>
<evidence type="ECO:0000256" key="5">
    <source>
        <dbReference type="ARBA" id="ARBA00023239"/>
    </source>
</evidence>
<keyword evidence="3 7" id="KW-1133">Transmembrane helix</keyword>
<comment type="caution">
    <text evidence="8">The sequence shown here is derived from an EMBL/GenBank/DDBJ whole genome shotgun (WGS) entry which is preliminary data.</text>
</comment>
<dbReference type="EC" id="4.2.2.29" evidence="7"/>
<evidence type="ECO:0000256" key="2">
    <source>
        <dbReference type="ARBA" id="ARBA00022692"/>
    </source>
</evidence>
<evidence type="ECO:0000256" key="7">
    <source>
        <dbReference type="HAMAP-Rule" id="MF_02065"/>
    </source>
</evidence>
<feature type="transmembrane region" description="Helical" evidence="7">
    <location>
        <begin position="7"/>
        <end position="24"/>
    </location>
</feature>
<dbReference type="AlphaFoldDB" id="A0A1G2JN92"/>
<comment type="subcellular location">
    <subcellularLocation>
        <location evidence="7">Cell membrane</location>
        <topology evidence="7">Single-pass membrane protein</topology>
    </subcellularLocation>
</comment>
<dbReference type="GO" id="GO:0008932">
    <property type="term" value="F:lytic endotransglycosylase activity"/>
    <property type="evidence" value="ECO:0007669"/>
    <property type="project" value="UniProtKB-UniRule"/>
</dbReference>
<dbReference type="Gene3D" id="3.30.160.60">
    <property type="entry name" value="Classic Zinc Finger"/>
    <property type="match status" value="1"/>
</dbReference>
<dbReference type="Gene3D" id="3.30.1490.480">
    <property type="entry name" value="Endolytic murein transglycosylase"/>
    <property type="match status" value="1"/>
</dbReference>
<dbReference type="GO" id="GO:0071555">
    <property type="term" value="P:cell wall organization"/>
    <property type="evidence" value="ECO:0007669"/>
    <property type="project" value="UniProtKB-KW"/>
</dbReference>
<evidence type="ECO:0000256" key="6">
    <source>
        <dbReference type="ARBA" id="ARBA00023316"/>
    </source>
</evidence>
<dbReference type="InterPro" id="IPR003770">
    <property type="entry name" value="MLTG-like"/>
</dbReference>